<evidence type="ECO:0000256" key="8">
    <source>
        <dbReference type="ARBA" id="ARBA00023054"/>
    </source>
</evidence>
<evidence type="ECO:0000256" key="10">
    <source>
        <dbReference type="ARBA" id="ARBA00023128"/>
    </source>
</evidence>
<dbReference type="InterPro" id="IPR031981">
    <property type="entry name" value="MIEAP_C"/>
</dbReference>
<evidence type="ECO:0000256" key="6">
    <source>
        <dbReference type="ARBA" id="ARBA00022490"/>
    </source>
</evidence>
<comment type="subcellular location">
    <subcellularLocation>
        <location evidence="3">Cytoplasm</location>
    </subcellularLocation>
    <subcellularLocation>
        <location evidence="2">Mitochondrion matrix</location>
    </subcellularLocation>
    <subcellularLocation>
        <location evidence="1">Mitochondrion outer membrane</location>
    </subcellularLocation>
</comment>
<proteinExistence type="inferred from homology"/>
<dbReference type="OrthoDB" id="5966837at2759"/>
<evidence type="ECO:0000256" key="4">
    <source>
        <dbReference type="ARBA" id="ARBA00008233"/>
    </source>
</evidence>
<reference evidence="14" key="3">
    <citation type="submission" date="2025-09" db="UniProtKB">
        <authorList>
            <consortium name="Ensembl"/>
        </authorList>
    </citation>
    <scope>IDENTIFICATION</scope>
</reference>
<evidence type="ECO:0000256" key="3">
    <source>
        <dbReference type="ARBA" id="ARBA00004496"/>
    </source>
</evidence>
<accession>A0A8C3TL11</accession>
<keyword evidence="15" id="KW-1185">Reference proteome</keyword>
<gene>
    <name evidence="14" type="primary">SPATA18</name>
</gene>
<organism evidence="14 15">
    <name type="scientific">Catharus ustulatus</name>
    <name type="common">Russet-backed thrush</name>
    <name type="synonym">Hylocichla ustulatus</name>
    <dbReference type="NCBI Taxonomy" id="91951"/>
    <lineage>
        <taxon>Eukaryota</taxon>
        <taxon>Metazoa</taxon>
        <taxon>Chordata</taxon>
        <taxon>Craniata</taxon>
        <taxon>Vertebrata</taxon>
        <taxon>Euteleostomi</taxon>
        <taxon>Archelosauria</taxon>
        <taxon>Archosauria</taxon>
        <taxon>Dinosauria</taxon>
        <taxon>Saurischia</taxon>
        <taxon>Theropoda</taxon>
        <taxon>Coelurosauria</taxon>
        <taxon>Aves</taxon>
        <taxon>Neognathae</taxon>
        <taxon>Neoaves</taxon>
        <taxon>Telluraves</taxon>
        <taxon>Australaves</taxon>
        <taxon>Passeriformes</taxon>
        <taxon>Turdidae</taxon>
        <taxon>Catharus</taxon>
    </lineage>
</organism>
<protein>
    <recommendedName>
        <fullName evidence="5">Mitochondria-eating protein</fullName>
    </recommendedName>
    <alternativeName>
        <fullName evidence="12">Spermatogenesis-associated protein 18</fullName>
    </alternativeName>
</protein>
<keyword evidence="8" id="KW-0175">Coiled coil</keyword>
<keyword evidence="6" id="KW-0963">Cytoplasm</keyword>
<keyword evidence="11" id="KW-0472">Membrane</keyword>
<feature type="domain" description="Mitochondria-eating protein C-terminal" evidence="13">
    <location>
        <begin position="269"/>
        <end position="460"/>
    </location>
</feature>
<reference evidence="14" key="1">
    <citation type="submission" date="2020-10" db="EMBL/GenBank/DDBJ databases">
        <title>Catharus ustulatus (Swainson's thrush) genome, bCatUst1, primary haplotype v2.</title>
        <authorList>
            <person name="Delmore K."/>
            <person name="Vafadar M."/>
            <person name="Formenti G."/>
            <person name="Chow W."/>
            <person name="Pelan S."/>
            <person name="Howe K."/>
            <person name="Rhie A."/>
            <person name="Mountcastle J."/>
            <person name="Haase B."/>
            <person name="Fedrigo O."/>
            <person name="Jarvis E.D."/>
        </authorList>
    </citation>
    <scope>NUCLEOTIDE SEQUENCE [LARGE SCALE GENOMIC DNA]</scope>
</reference>
<dbReference type="RefSeq" id="XP_032916694.1">
    <property type="nucleotide sequence ID" value="XM_033060803.1"/>
</dbReference>
<evidence type="ECO:0000256" key="11">
    <source>
        <dbReference type="ARBA" id="ARBA00023136"/>
    </source>
</evidence>
<evidence type="ECO:0000256" key="12">
    <source>
        <dbReference type="ARBA" id="ARBA00032687"/>
    </source>
</evidence>
<dbReference type="AlphaFoldDB" id="A0A8C3TL11"/>
<dbReference type="CTD" id="132671"/>
<evidence type="ECO:0000313" key="15">
    <source>
        <dbReference type="Proteomes" id="UP000694563"/>
    </source>
</evidence>
<reference evidence="14" key="2">
    <citation type="submission" date="2025-08" db="UniProtKB">
        <authorList>
            <consortium name="Ensembl"/>
        </authorList>
    </citation>
    <scope>IDENTIFICATION</scope>
</reference>
<dbReference type="Proteomes" id="UP000694563">
    <property type="component" value="Chromosome 5"/>
</dbReference>
<dbReference type="Pfam" id="PF16026">
    <property type="entry name" value="MIEAP"/>
    <property type="match status" value="1"/>
</dbReference>
<keyword evidence="10" id="KW-0496">Mitochondrion</keyword>
<evidence type="ECO:0000256" key="1">
    <source>
        <dbReference type="ARBA" id="ARBA00004294"/>
    </source>
</evidence>
<evidence type="ECO:0000256" key="9">
    <source>
        <dbReference type="ARBA" id="ARBA00023121"/>
    </source>
</evidence>
<evidence type="ECO:0000256" key="2">
    <source>
        <dbReference type="ARBA" id="ARBA00004305"/>
    </source>
</evidence>
<dbReference type="GO" id="GO:0005741">
    <property type="term" value="C:mitochondrial outer membrane"/>
    <property type="evidence" value="ECO:0007669"/>
    <property type="project" value="UniProtKB-SubCell"/>
</dbReference>
<comment type="similarity">
    <text evidence="4">Belongs to the MIEAP family.</text>
</comment>
<dbReference type="Ensembl" id="ENSCUST00005000736.1">
    <property type="protein sequence ID" value="ENSCUSP00005000697.1"/>
    <property type="gene ID" value="ENSCUSG00005000502.1"/>
</dbReference>
<dbReference type="GO" id="GO:0035695">
    <property type="term" value="P:mitophagy by internal vacuole formation"/>
    <property type="evidence" value="ECO:0007669"/>
    <property type="project" value="TreeGrafter"/>
</dbReference>
<evidence type="ECO:0000313" key="14">
    <source>
        <dbReference type="Ensembl" id="ENSCUSP00005000697.1"/>
    </source>
</evidence>
<dbReference type="InterPro" id="IPR026169">
    <property type="entry name" value="MIEAP"/>
</dbReference>
<dbReference type="GO" id="GO:0035694">
    <property type="term" value="P:mitochondrial protein catabolic process"/>
    <property type="evidence" value="ECO:0007669"/>
    <property type="project" value="InterPro"/>
</dbReference>
<evidence type="ECO:0000256" key="5">
    <source>
        <dbReference type="ARBA" id="ARBA00019863"/>
    </source>
</evidence>
<name>A0A8C3TL11_CATUS</name>
<keyword evidence="9" id="KW-0446">Lipid-binding</keyword>
<evidence type="ECO:0000256" key="7">
    <source>
        <dbReference type="ARBA" id="ARBA00022787"/>
    </source>
</evidence>
<dbReference type="GeneID" id="116996809"/>
<dbReference type="GO" id="GO:0008289">
    <property type="term" value="F:lipid binding"/>
    <property type="evidence" value="ECO:0007669"/>
    <property type="project" value="UniProtKB-KW"/>
</dbReference>
<dbReference type="PANTHER" id="PTHR21771:SF0">
    <property type="entry name" value="MITOCHONDRIA-EATING PROTEIN"/>
    <property type="match status" value="1"/>
</dbReference>
<sequence>MANNLRNLVNSGSVRELQQKLENWQQDFERNSSGENMNRCYEILELNNEIQKRLYSILSDTSREDDCTETIRRCPMSSICCTPSRCDNLIQDSPGCELRLKDLTCNPKCRLQALEDKLTSTRIEINQMERDLTASRLGGCNSKKVPRHCDYDHRIQQLRDEMSALDAQKTVLQRRLGQNCSPSPCCASKSCSPSPCCASKSCSPSPCCASKNCSPSPCCGRKSCSPSPCCGSKSCSPSPCCVSKPCVSKPCVTMRTWSPCEIRRSCASRRACLIARFNFIYAKERLDAESILRPYVCNTEVVQKIIYVAAVESFHAAKLAFWKVKVSVKETLALHPCDGLAPVEVATLDYIACHKDLFDVCSSIHEVICAMNIHPKLPCPAEVDFIVISSLIREICCLAFEMQTLIPPLDIAVGVDGEMFNKSMYYRSFDSDFSASFVAYHVWPALLENDAVIVKGEVVTKNMIPCPRRCKIRSRSCSCGRRLLPGQANRSRSLSTTRARSKWAYWFLVTHGFHIKPLND</sequence>
<evidence type="ECO:0000259" key="13">
    <source>
        <dbReference type="Pfam" id="PF16026"/>
    </source>
</evidence>
<dbReference type="GO" id="GO:0005759">
    <property type="term" value="C:mitochondrial matrix"/>
    <property type="evidence" value="ECO:0007669"/>
    <property type="project" value="UniProtKB-SubCell"/>
</dbReference>
<dbReference type="PANTHER" id="PTHR21771">
    <property type="entry name" value="MITOCHONDRIA-EATING PROTEIN-RELATED"/>
    <property type="match status" value="1"/>
</dbReference>
<keyword evidence="7" id="KW-1000">Mitochondrion outer membrane</keyword>